<feature type="region of interest" description="Disordered" evidence="9">
    <location>
        <begin position="137"/>
        <end position="159"/>
    </location>
</feature>
<feature type="domain" description="Prolamin-like" evidence="10">
    <location>
        <begin position="7"/>
        <end position="71"/>
    </location>
</feature>
<proteinExistence type="inferred from homology"/>
<dbReference type="PANTHER" id="PTHR35293:SF1">
    <property type="entry name" value="EGG CELL-SECRETED PROTEIN 1.5"/>
    <property type="match status" value="1"/>
</dbReference>
<evidence type="ECO:0000313" key="11">
    <source>
        <dbReference type="EMBL" id="KAH0923038.1"/>
    </source>
</evidence>
<keyword evidence="12" id="KW-1185">Reference proteome</keyword>
<feature type="compositionally biased region" description="Basic and acidic residues" evidence="9">
    <location>
        <begin position="140"/>
        <end position="159"/>
    </location>
</feature>
<evidence type="ECO:0000256" key="3">
    <source>
        <dbReference type="ARBA" id="ARBA00022525"/>
    </source>
</evidence>
<accession>A0ABQ8D103</accession>
<comment type="caution">
    <text evidence="11">The sequence shown here is derived from an EMBL/GenBank/DDBJ whole genome shotgun (WGS) entry which is preliminary data.</text>
</comment>
<dbReference type="InterPro" id="IPR008502">
    <property type="entry name" value="Prolamin-like"/>
</dbReference>
<evidence type="ECO:0000256" key="6">
    <source>
        <dbReference type="ARBA" id="ARBA00023329"/>
    </source>
</evidence>
<dbReference type="EMBL" id="JAGKQM010000006">
    <property type="protein sequence ID" value="KAH0923038.1"/>
    <property type="molecule type" value="Genomic_DNA"/>
</dbReference>
<keyword evidence="6" id="KW-0968">Cytoplasmic vesicle</keyword>
<evidence type="ECO:0000313" key="12">
    <source>
        <dbReference type="Proteomes" id="UP000824890"/>
    </source>
</evidence>
<evidence type="ECO:0000256" key="8">
    <source>
        <dbReference type="ARBA" id="ARBA00034484"/>
    </source>
</evidence>
<dbReference type="Proteomes" id="UP000824890">
    <property type="component" value="Unassembled WGS sequence"/>
</dbReference>
<gene>
    <name evidence="11" type="ORF">HID58_023056</name>
</gene>
<evidence type="ECO:0000256" key="1">
    <source>
        <dbReference type="ARBA" id="ARBA00004541"/>
    </source>
</evidence>
<name>A0ABQ8D103_BRANA</name>
<evidence type="ECO:0000259" key="10">
    <source>
        <dbReference type="Pfam" id="PF05617"/>
    </source>
</evidence>
<keyword evidence="4" id="KW-0732">Signal</keyword>
<evidence type="ECO:0000256" key="5">
    <source>
        <dbReference type="ARBA" id="ARBA00023279"/>
    </source>
</evidence>
<evidence type="ECO:0000256" key="7">
    <source>
        <dbReference type="ARBA" id="ARBA00034457"/>
    </source>
</evidence>
<dbReference type="InterPro" id="IPR044711">
    <property type="entry name" value="EC11-15"/>
</dbReference>
<keyword evidence="3" id="KW-0964">Secreted</keyword>
<sequence>MLERGLELKSCVDKIVKFFISRNGMVELGVSAGIDKDCCGAIGLIVKECWFVMFTSLGLTTMEGNMLSEHCGFQAEKPVLSQSPSPETLGIALFSVQEVYFAYVYFLDPIFNNLTRLQVCGGGAPVATAGGGGAAVAAPAKEEKKDEPTRENDVDLRLA</sequence>
<dbReference type="Pfam" id="PF05617">
    <property type="entry name" value="Prolamin_like"/>
    <property type="match status" value="1"/>
</dbReference>
<keyword evidence="5" id="KW-0278">Fertilization</keyword>
<comment type="subcellular location">
    <subcellularLocation>
        <location evidence="1">Cytoplasmic vesicle</location>
    </subcellularLocation>
    <subcellularLocation>
        <location evidence="2">Secreted</location>
    </subcellularLocation>
</comment>
<evidence type="ECO:0000256" key="9">
    <source>
        <dbReference type="SAM" id="MobiDB-lite"/>
    </source>
</evidence>
<organism evidence="11 12">
    <name type="scientific">Brassica napus</name>
    <name type="common">Rape</name>
    <dbReference type="NCBI Taxonomy" id="3708"/>
    <lineage>
        <taxon>Eukaryota</taxon>
        <taxon>Viridiplantae</taxon>
        <taxon>Streptophyta</taxon>
        <taxon>Embryophyta</taxon>
        <taxon>Tracheophyta</taxon>
        <taxon>Spermatophyta</taxon>
        <taxon>Magnoliopsida</taxon>
        <taxon>eudicotyledons</taxon>
        <taxon>Gunneridae</taxon>
        <taxon>Pentapetalae</taxon>
        <taxon>rosids</taxon>
        <taxon>malvids</taxon>
        <taxon>Brassicales</taxon>
        <taxon>Brassicaceae</taxon>
        <taxon>Brassiceae</taxon>
        <taxon>Brassica</taxon>
    </lineage>
</organism>
<comment type="similarity">
    <text evidence="8">Belongs to the plant egg cell-secreted peptide family.</text>
</comment>
<protein>
    <recommendedName>
        <fullName evidence="10">Prolamin-like domain-containing protein</fullName>
    </recommendedName>
</protein>
<evidence type="ECO:0000256" key="2">
    <source>
        <dbReference type="ARBA" id="ARBA00004613"/>
    </source>
</evidence>
<dbReference type="PANTHER" id="PTHR35293">
    <property type="entry name" value="EGG CELL-SECRETED PROTEIN 1.5"/>
    <property type="match status" value="1"/>
</dbReference>
<evidence type="ECO:0000256" key="4">
    <source>
        <dbReference type="ARBA" id="ARBA00022729"/>
    </source>
</evidence>
<reference evidence="11 12" key="1">
    <citation type="submission" date="2021-05" db="EMBL/GenBank/DDBJ databases">
        <title>Genome Assembly of Synthetic Allotetraploid Brassica napus Reveals Homoeologous Exchanges between Subgenomes.</title>
        <authorList>
            <person name="Davis J.T."/>
        </authorList>
    </citation>
    <scope>NUCLEOTIDE SEQUENCE [LARGE SCALE GENOMIC DNA]</scope>
    <source>
        <strain evidence="12">cv. Da-Ae</strain>
        <tissue evidence="11">Seedling</tissue>
    </source>
</reference>
<comment type="function">
    <text evidence="7">Involved in the regulation of gamete interactions during the double fertilization and to prevent multiple-pollen tube attraction; mediates the redistribution of the gamete fusogen HAP2/GCS1 to the cell surface after secretion upon sperm arrival.</text>
</comment>